<proteinExistence type="predicted"/>
<protein>
    <submittedName>
        <fullName evidence="1">Uncharacterized protein</fullName>
    </submittedName>
</protein>
<dbReference type="RefSeq" id="WP_183143571.1">
    <property type="nucleotide sequence ID" value="NZ_RBSH01000167.1"/>
</dbReference>
<sequence>MSNVAETSTEYVEGRDEFDEAAKRLLGVDTFLKILGAGLDRRDICREVAQRAFTFGLLDSPTQDQDLLLIRHVAGRVWDGPGDTGFDEAEEWRPRPRRLTTAPPVDWTPCTEDPTQRAPTCVMYPRWSVHASCSAAEQTCHFHPTLKASVCSLKVYVDHEPLSRDMYDALMQEVDRYEWEQSSADRSMYDCFEAKAKLRGYLEALVQVGCISANHPLCLLT</sequence>
<organism evidence="1 2">
    <name type="scientific">Pseudomonas coronafaciens pv. garcae</name>
    <dbReference type="NCBI Taxonomy" id="251653"/>
    <lineage>
        <taxon>Bacteria</taxon>
        <taxon>Pseudomonadati</taxon>
        <taxon>Pseudomonadota</taxon>
        <taxon>Gammaproteobacteria</taxon>
        <taxon>Pseudomonadales</taxon>
        <taxon>Pseudomonadaceae</taxon>
        <taxon>Pseudomonas</taxon>
        <taxon>Pseudomonas coronafaciens</taxon>
    </lineage>
</organism>
<dbReference type="Proteomes" id="UP000272613">
    <property type="component" value="Unassembled WGS sequence"/>
</dbReference>
<gene>
    <name evidence="1" type="ORF">ALP74_200107</name>
</gene>
<dbReference type="EMBL" id="RBSH01000167">
    <property type="protein sequence ID" value="RMS00904.1"/>
    <property type="molecule type" value="Genomic_DNA"/>
</dbReference>
<evidence type="ECO:0000313" key="1">
    <source>
        <dbReference type="EMBL" id="RMS00904.1"/>
    </source>
</evidence>
<comment type="caution">
    <text evidence="1">The sequence shown here is derived from an EMBL/GenBank/DDBJ whole genome shotgun (WGS) entry which is preliminary data.</text>
</comment>
<evidence type="ECO:0000313" key="2">
    <source>
        <dbReference type="Proteomes" id="UP000272613"/>
    </source>
</evidence>
<reference evidence="1 2" key="1">
    <citation type="submission" date="2018-08" db="EMBL/GenBank/DDBJ databases">
        <title>Recombination of ecologically and evolutionarily significant loci maintains genetic cohesion in the Pseudomonas syringae species complex.</title>
        <authorList>
            <person name="Dillon M."/>
            <person name="Thakur S."/>
            <person name="Almeida R.N.D."/>
            <person name="Weir B.S."/>
            <person name="Guttman D.S."/>
        </authorList>
    </citation>
    <scope>NUCLEOTIDE SEQUENCE [LARGE SCALE GENOMIC DNA]</scope>
    <source>
        <strain evidence="1 2">ICMP 5019</strain>
    </source>
</reference>
<dbReference type="AlphaFoldDB" id="A0AB37QPU5"/>
<name>A0AB37QPU5_9PSED</name>
<accession>A0AB37QPU5</accession>